<comment type="subcellular location">
    <subcellularLocation>
        <location evidence="2">Cytoplasm</location>
    </subcellularLocation>
    <subcellularLocation>
        <location evidence="1">Nucleus</location>
    </subcellularLocation>
</comment>
<keyword evidence="4" id="KW-0963">Cytoplasm</keyword>
<dbReference type="EMBL" id="CAXAMN010005224">
    <property type="protein sequence ID" value="CAK9012893.1"/>
    <property type="molecule type" value="Genomic_DNA"/>
</dbReference>
<evidence type="ECO:0000313" key="12">
    <source>
        <dbReference type="Proteomes" id="UP001642484"/>
    </source>
</evidence>
<sequence length="249" mass="27634">MTDASLDRTSRFVHIDLEGLRSLASRETVRVLENTPTPLEVVKDADEGLNPGSVDQRSGALLWEASLDLGSFLSRRACPAEWTGPRVLELGCGHGVPGLVCGLAWRATVDFHDWSEETLQEVTARNCALNGLEGSSVRFLSGDWSSLLPKVREADYDVILASEAIYKEESYQELLEILASQSCQCRAYFAGKRFYFGCGGGTASFAEYARSKGFHVVVEEVIEDGRSNIREILQISMDHREREPKRLKS</sequence>
<accession>A0ABP0JFX8</accession>
<dbReference type="EC" id="2.1.1.85" evidence="3"/>
<evidence type="ECO:0000256" key="9">
    <source>
        <dbReference type="ARBA" id="ARBA00038126"/>
    </source>
</evidence>
<dbReference type="InterPro" id="IPR029063">
    <property type="entry name" value="SAM-dependent_MTases_sf"/>
</dbReference>
<keyword evidence="8" id="KW-0539">Nucleus</keyword>
<protein>
    <recommendedName>
        <fullName evidence="3">protein-histidine N-methyltransferase</fullName>
        <ecNumber evidence="3">2.1.1.85</ecNumber>
    </recommendedName>
</protein>
<reference evidence="11 12" key="1">
    <citation type="submission" date="2024-02" db="EMBL/GenBank/DDBJ databases">
        <authorList>
            <person name="Chen Y."/>
            <person name="Shah S."/>
            <person name="Dougan E. K."/>
            <person name="Thang M."/>
            <person name="Chan C."/>
        </authorList>
    </citation>
    <scope>NUCLEOTIDE SEQUENCE [LARGE SCALE GENOMIC DNA]</scope>
</reference>
<dbReference type="PANTHER" id="PTHR14614:SF39">
    <property type="entry name" value="HISTIDINE PROTEIN METHYLTRANSFERASE 1 HOMOLOG"/>
    <property type="match status" value="1"/>
</dbReference>
<dbReference type="InterPro" id="IPR019410">
    <property type="entry name" value="Methyltransf_16"/>
</dbReference>
<keyword evidence="12" id="KW-1185">Reference proteome</keyword>
<dbReference type="CDD" id="cd02440">
    <property type="entry name" value="AdoMet_MTases"/>
    <property type="match status" value="1"/>
</dbReference>
<evidence type="ECO:0000256" key="7">
    <source>
        <dbReference type="ARBA" id="ARBA00022691"/>
    </source>
</evidence>
<comment type="similarity">
    <text evidence="9">Belongs to the methyltransferase superfamily. METTL18 family.</text>
</comment>
<evidence type="ECO:0000256" key="1">
    <source>
        <dbReference type="ARBA" id="ARBA00004123"/>
    </source>
</evidence>
<evidence type="ECO:0000256" key="2">
    <source>
        <dbReference type="ARBA" id="ARBA00004496"/>
    </source>
</evidence>
<evidence type="ECO:0000256" key="5">
    <source>
        <dbReference type="ARBA" id="ARBA00022603"/>
    </source>
</evidence>
<dbReference type="Pfam" id="PF10294">
    <property type="entry name" value="Methyltransf_16"/>
    <property type="match status" value="1"/>
</dbReference>
<keyword evidence="7" id="KW-0949">S-adenosyl-L-methionine</keyword>
<evidence type="ECO:0000256" key="6">
    <source>
        <dbReference type="ARBA" id="ARBA00022679"/>
    </source>
</evidence>
<dbReference type="SUPFAM" id="SSF53335">
    <property type="entry name" value="S-adenosyl-L-methionine-dependent methyltransferases"/>
    <property type="match status" value="1"/>
</dbReference>
<dbReference type="EMBL" id="CAXAMN010005335">
    <property type="protein sequence ID" value="CAK9013320.1"/>
    <property type="molecule type" value="Genomic_DNA"/>
</dbReference>
<evidence type="ECO:0000256" key="8">
    <source>
        <dbReference type="ARBA" id="ARBA00023242"/>
    </source>
</evidence>
<keyword evidence="5" id="KW-0489">Methyltransferase</keyword>
<evidence type="ECO:0000256" key="4">
    <source>
        <dbReference type="ARBA" id="ARBA00022490"/>
    </source>
</evidence>
<proteinExistence type="inferred from homology"/>
<gene>
    <name evidence="10" type="ORF">CCMP2556_LOCUS11031</name>
    <name evidence="11" type="ORF">CCMP2556_LOCUS11220</name>
</gene>
<evidence type="ECO:0000256" key="3">
    <source>
        <dbReference type="ARBA" id="ARBA00012533"/>
    </source>
</evidence>
<keyword evidence="6" id="KW-0808">Transferase</keyword>
<dbReference type="Proteomes" id="UP001642484">
    <property type="component" value="Unassembled WGS sequence"/>
</dbReference>
<name>A0ABP0JFX8_9DINO</name>
<dbReference type="PANTHER" id="PTHR14614">
    <property type="entry name" value="HEPATOCELLULAR CARCINOMA-ASSOCIATED ANTIGEN"/>
    <property type="match status" value="1"/>
</dbReference>
<evidence type="ECO:0000313" key="10">
    <source>
        <dbReference type="EMBL" id="CAK9012893.1"/>
    </source>
</evidence>
<comment type="caution">
    <text evidence="11">The sequence shown here is derived from an EMBL/GenBank/DDBJ whole genome shotgun (WGS) entry which is preliminary data.</text>
</comment>
<organism evidence="11 12">
    <name type="scientific">Durusdinium trenchii</name>
    <dbReference type="NCBI Taxonomy" id="1381693"/>
    <lineage>
        <taxon>Eukaryota</taxon>
        <taxon>Sar</taxon>
        <taxon>Alveolata</taxon>
        <taxon>Dinophyceae</taxon>
        <taxon>Suessiales</taxon>
        <taxon>Symbiodiniaceae</taxon>
        <taxon>Durusdinium</taxon>
    </lineage>
</organism>
<dbReference type="Gene3D" id="3.40.50.150">
    <property type="entry name" value="Vaccinia Virus protein VP39"/>
    <property type="match status" value="1"/>
</dbReference>
<evidence type="ECO:0000313" key="11">
    <source>
        <dbReference type="EMBL" id="CAK9013320.1"/>
    </source>
</evidence>